<organism evidence="5 6">
    <name type="scientific">Rhizobium setariae</name>
    <dbReference type="NCBI Taxonomy" id="2801340"/>
    <lineage>
        <taxon>Bacteria</taxon>
        <taxon>Pseudomonadati</taxon>
        <taxon>Pseudomonadota</taxon>
        <taxon>Alphaproteobacteria</taxon>
        <taxon>Hyphomicrobiales</taxon>
        <taxon>Rhizobiaceae</taxon>
        <taxon>Rhizobium/Agrobacterium group</taxon>
        <taxon>Rhizobium</taxon>
    </lineage>
</organism>
<evidence type="ECO:0000256" key="2">
    <source>
        <dbReference type="ARBA" id="ARBA00009272"/>
    </source>
</evidence>
<dbReference type="Pfam" id="PF02049">
    <property type="entry name" value="FliE"/>
    <property type="match status" value="1"/>
</dbReference>
<protein>
    <recommendedName>
        <fullName evidence="4">Flagellar hook-basal body complex protein FliE</fullName>
    </recommendedName>
</protein>
<keyword evidence="5" id="KW-0966">Cell projection</keyword>
<dbReference type="GO" id="GO:0009425">
    <property type="term" value="C:bacterial-type flagellum basal body"/>
    <property type="evidence" value="ECO:0007669"/>
    <property type="project" value="UniProtKB-SubCell"/>
</dbReference>
<keyword evidence="3 4" id="KW-0975">Bacterial flagellum</keyword>
<proteinExistence type="inferred from homology"/>
<comment type="subcellular location">
    <subcellularLocation>
        <location evidence="1 4">Bacterial flagellum basal body</location>
    </subcellularLocation>
</comment>
<sequence length="109" mass="11521">MIDAINSLNAASLASEMRKAAETEGTNPAASAQVDDAGASFASFMSSMATTFSDNLKDAEKKSMDGMMGKAGVREVVESVMTADQTLQTAMAFRDKIVSAYLEVIKMPI</sequence>
<dbReference type="GO" id="GO:0003774">
    <property type="term" value="F:cytoskeletal motor activity"/>
    <property type="evidence" value="ECO:0007669"/>
    <property type="project" value="InterPro"/>
</dbReference>
<evidence type="ECO:0000256" key="3">
    <source>
        <dbReference type="ARBA" id="ARBA00023143"/>
    </source>
</evidence>
<dbReference type="HAMAP" id="MF_00724">
    <property type="entry name" value="FliE"/>
    <property type="match status" value="1"/>
</dbReference>
<keyword evidence="6" id="KW-1185">Reference proteome</keyword>
<evidence type="ECO:0000313" key="6">
    <source>
        <dbReference type="Proteomes" id="UP000633219"/>
    </source>
</evidence>
<reference evidence="5" key="1">
    <citation type="submission" date="2021-01" db="EMBL/GenBank/DDBJ databases">
        <title>Rhizobium sp. strain KVB221 16S ribosomal RNA gene Genome sequencing and assembly.</title>
        <authorList>
            <person name="Kang M."/>
        </authorList>
    </citation>
    <scope>NUCLEOTIDE SEQUENCE</scope>
    <source>
        <strain evidence="5">KVB221</strain>
    </source>
</reference>
<dbReference type="Proteomes" id="UP000633219">
    <property type="component" value="Unassembled WGS sequence"/>
</dbReference>
<dbReference type="GO" id="GO:0005198">
    <property type="term" value="F:structural molecule activity"/>
    <property type="evidence" value="ECO:0007669"/>
    <property type="project" value="InterPro"/>
</dbReference>
<evidence type="ECO:0000313" key="5">
    <source>
        <dbReference type="EMBL" id="MBL0370676.1"/>
    </source>
</evidence>
<dbReference type="PANTHER" id="PTHR34653:SF1">
    <property type="entry name" value="FLAGELLAR HOOK-BASAL BODY COMPLEX PROTEIN FLIE"/>
    <property type="match status" value="1"/>
</dbReference>
<dbReference type="GO" id="GO:0071973">
    <property type="term" value="P:bacterial-type flagellum-dependent cell motility"/>
    <property type="evidence" value="ECO:0007669"/>
    <property type="project" value="InterPro"/>
</dbReference>
<evidence type="ECO:0000256" key="4">
    <source>
        <dbReference type="HAMAP-Rule" id="MF_00724"/>
    </source>
</evidence>
<dbReference type="PANTHER" id="PTHR34653">
    <property type="match status" value="1"/>
</dbReference>
<gene>
    <name evidence="4" type="primary">fliE</name>
    <name evidence="5" type="ORF">JJB09_01420</name>
</gene>
<comment type="similarity">
    <text evidence="2 4">Belongs to the FliE family.</text>
</comment>
<comment type="caution">
    <text evidence="5">The sequence shown here is derived from an EMBL/GenBank/DDBJ whole genome shotgun (WGS) entry which is preliminary data.</text>
</comment>
<dbReference type="InterPro" id="IPR001624">
    <property type="entry name" value="FliE"/>
</dbReference>
<evidence type="ECO:0000256" key="1">
    <source>
        <dbReference type="ARBA" id="ARBA00004117"/>
    </source>
</evidence>
<name>A0A936YM26_9HYPH</name>
<accession>A0A936YM26</accession>
<dbReference type="RefSeq" id="WP_201652036.1">
    <property type="nucleotide sequence ID" value="NZ_JAEQNC010000001.1"/>
</dbReference>
<keyword evidence="5" id="KW-0969">Cilium</keyword>
<dbReference type="EMBL" id="JAEQNC010000001">
    <property type="protein sequence ID" value="MBL0370676.1"/>
    <property type="molecule type" value="Genomic_DNA"/>
</dbReference>
<keyword evidence="5" id="KW-0282">Flagellum</keyword>
<dbReference type="AlphaFoldDB" id="A0A936YM26"/>